<accession>A0A239D966</accession>
<dbReference type="EMBL" id="FZNP01000014">
    <property type="protein sequence ID" value="SNS28860.1"/>
    <property type="molecule type" value="Genomic_DNA"/>
</dbReference>
<dbReference type="Proteomes" id="UP000198420">
    <property type="component" value="Unassembled WGS sequence"/>
</dbReference>
<sequence>MTVVRLQEDAPWAEHGLTSDQAAACRHRTGADRARPRLGLWRLRDNGLGGAARTGPRHGPVEVRVQPKTPIDRLRFLPGYARRPRGWRQDRVDAGERPVIFDRFGMSCFGR</sequence>
<organism evidence="1 2">
    <name type="scientific">Actinomadura mexicana</name>
    <dbReference type="NCBI Taxonomy" id="134959"/>
    <lineage>
        <taxon>Bacteria</taxon>
        <taxon>Bacillati</taxon>
        <taxon>Actinomycetota</taxon>
        <taxon>Actinomycetes</taxon>
        <taxon>Streptosporangiales</taxon>
        <taxon>Thermomonosporaceae</taxon>
        <taxon>Actinomadura</taxon>
    </lineage>
</organism>
<evidence type="ECO:0000313" key="1">
    <source>
        <dbReference type="EMBL" id="SNS28860.1"/>
    </source>
</evidence>
<keyword evidence="2" id="KW-1185">Reference proteome</keyword>
<protein>
    <submittedName>
        <fullName evidence="1">Uncharacterized protein</fullName>
    </submittedName>
</protein>
<name>A0A239D966_9ACTN</name>
<evidence type="ECO:0000313" key="2">
    <source>
        <dbReference type="Proteomes" id="UP000198420"/>
    </source>
</evidence>
<gene>
    <name evidence="1" type="ORF">SAMN06265355_11453</name>
</gene>
<reference evidence="2" key="1">
    <citation type="submission" date="2017-06" db="EMBL/GenBank/DDBJ databases">
        <authorList>
            <person name="Varghese N."/>
            <person name="Submissions S."/>
        </authorList>
    </citation>
    <scope>NUCLEOTIDE SEQUENCE [LARGE SCALE GENOMIC DNA]</scope>
    <source>
        <strain evidence="2">DSM 44485</strain>
    </source>
</reference>
<proteinExistence type="predicted"/>
<dbReference type="AlphaFoldDB" id="A0A239D966"/>